<gene>
    <name evidence="3" type="ORF">HOV93_07320</name>
</gene>
<feature type="chain" id="PRO_5031170809" description="Inosine/uridine-preferring nucleoside hydrolase domain-containing protein" evidence="1">
    <location>
        <begin position="25"/>
        <end position="357"/>
    </location>
</feature>
<dbReference type="EMBL" id="JABRWO010000002">
    <property type="protein sequence ID" value="MBA2113583.1"/>
    <property type="molecule type" value="Genomic_DNA"/>
</dbReference>
<keyword evidence="1" id="KW-0732">Signal</keyword>
<evidence type="ECO:0000313" key="3">
    <source>
        <dbReference type="EMBL" id="MBA2113583.1"/>
    </source>
</evidence>
<feature type="signal peptide" evidence="1">
    <location>
        <begin position="1"/>
        <end position="24"/>
    </location>
</feature>
<dbReference type="SUPFAM" id="SSF53590">
    <property type="entry name" value="Nucleoside hydrolase"/>
    <property type="match status" value="1"/>
</dbReference>
<evidence type="ECO:0000313" key="4">
    <source>
        <dbReference type="Proteomes" id="UP000551616"/>
    </source>
</evidence>
<feature type="domain" description="Inosine/uridine-preferring nucleoside hydrolase" evidence="2">
    <location>
        <begin position="33"/>
        <end position="290"/>
    </location>
</feature>
<evidence type="ECO:0000259" key="2">
    <source>
        <dbReference type="Pfam" id="PF01156"/>
    </source>
</evidence>
<protein>
    <recommendedName>
        <fullName evidence="2">Inosine/uridine-preferring nucleoside hydrolase domain-containing protein</fullName>
    </recommendedName>
</protein>
<comment type="caution">
    <text evidence="3">The sequence shown here is derived from an EMBL/GenBank/DDBJ whole genome shotgun (WGS) entry which is preliminary data.</text>
</comment>
<dbReference type="Gene3D" id="3.90.245.10">
    <property type="entry name" value="Ribonucleoside hydrolase-like"/>
    <property type="match status" value="1"/>
</dbReference>
<accession>A0A7V8V258</accession>
<name>A0A7V8V258_9BACT</name>
<dbReference type="CDD" id="cd02652">
    <property type="entry name" value="nuc_hydro_2"/>
    <property type="match status" value="1"/>
</dbReference>
<sequence>MKYKAVLLLMLSSIGFCLPQSLTAEELRKPIPLIFDTDIGNDSDDVLALAMIHALESRAECKLLAVTITKDHELAAPFVDCINTFYGRGDIPIGVCSSDVTPQEGKFNGLANATDNGQLRYPHDLTSGKQASSAVNVLRNALADSEDGSVVICQVGFSTNLANLLESPADEISSLNGMELVKKKVRLLSVMAAAFEKIPDRKTGEPKRYREYNVFKDVPSARRLFSKWPTSIIWSGFEIGLNLKYPHESVERDFGYVEHHPVVEAYELYIPPPHDRPTWDLTSVLVAIRPDHGYFDLSPEGQVTVLEDGYTKFEPMQGGRDRYLILRDAQKARATEALTLLSSEPPSSSSPHVSGER</sequence>
<dbReference type="AlphaFoldDB" id="A0A7V8V258"/>
<dbReference type="InterPro" id="IPR036452">
    <property type="entry name" value="Ribo_hydro-like"/>
</dbReference>
<dbReference type="Proteomes" id="UP000551616">
    <property type="component" value="Unassembled WGS sequence"/>
</dbReference>
<keyword evidence="4" id="KW-1185">Reference proteome</keyword>
<dbReference type="RefSeq" id="WP_207395087.1">
    <property type="nucleotide sequence ID" value="NZ_JABRWO010000002.1"/>
</dbReference>
<proteinExistence type="predicted"/>
<dbReference type="Pfam" id="PF01156">
    <property type="entry name" value="IU_nuc_hydro"/>
    <property type="match status" value="1"/>
</dbReference>
<dbReference type="PANTHER" id="PTHR43264">
    <property type="match status" value="1"/>
</dbReference>
<dbReference type="PANTHER" id="PTHR43264:SF1">
    <property type="entry name" value="INOSINE_URIDINE-PREFERRING NUCLEOSIDE HYDROLASE DOMAIN-CONTAINING PROTEIN"/>
    <property type="match status" value="1"/>
</dbReference>
<reference evidence="3 4" key="1">
    <citation type="submission" date="2020-05" db="EMBL/GenBank/DDBJ databases">
        <title>Bremerella alba sp. nov., a novel planctomycete isolated from the surface of the macroalga Fucus spiralis.</title>
        <authorList>
            <person name="Godinho O."/>
            <person name="Botelho R."/>
            <person name="Albuquerque L."/>
            <person name="Wiegand S."/>
            <person name="Da Costa M.S."/>
            <person name="Lobo-Da-Cunha A."/>
            <person name="Jogler C."/>
            <person name="Lage O.M."/>
        </authorList>
    </citation>
    <scope>NUCLEOTIDE SEQUENCE [LARGE SCALE GENOMIC DNA]</scope>
    <source>
        <strain evidence="3 4">FF15</strain>
    </source>
</reference>
<dbReference type="InterPro" id="IPR001910">
    <property type="entry name" value="Inosine/uridine_hydrolase_dom"/>
</dbReference>
<dbReference type="GO" id="GO:0016799">
    <property type="term" value="F:hydrolase activity, hydrolyzing N-glycosyl compounds"/>
    <property type="evidence" value="ECO:0007669"/>
    <property type="project" value="InterPro"/>
</dbReference>
<evidence type="ECO:0000256" key="1">
    <source>
        <dbReference type="SAM" id="SignalP"/>
    </source>
</evidence>
<organism evidence="3 4">
    <name type="scientific">Bremerella alba</name>
    <dbReference type="NCBI Taxonomy" id="980252"/>
    <lineage>
        <taxon>Bacteria</taxon>
        <taxon>Pseudomonadati</taxon>
        <taxon>Planctomycetota</taxon>
        <taxon>Planctomycetia</taxon>
        <taxon>Pirellulales</taxon>
        <taxon>Pirellulaceae</taxon>
        <taxon>Bremerella</taxon>
    </lineage>
</organism>